<reference evidence="3" key="1">
    <citation type="journal article" date="2015" name="Int. J. Syst. Evol. Microbiol.">
        <title>Rhizobium alvei sp. nov., isolated from a freshwater river.</title>
        <authorList>
            <person name="Sheu S.Y."/>
            <person name="Huang H.W."/>
            <person name="Young C.C."/>
            <person name="Chen W.M."/>
        </authorList>
    </citation>
    <scope>NUCLEOTIDE SEQUENCE</scope>
    <source>
        <strain evidence="3">TNR-22</strain>
    </source>
</reference>
<dbReference type="EMBL" id="JAUOZU010000001">
    <property type="protein sequence ID" value="MDO6962325.1"/>
    <property type="molecule type" value="Genomic_DNA"/>
</dbReference>
<feature type="chain" id="PRO_5045841892" evidence="1">
    <location>
        <begin position="21"/>
        <end position="188"/>
    </location>
</feature>
<dbReference type="InterPro" id="IPR023346">
    <property type="entry name" value="Lysozyme-like_dom_sf"/>
</dbReference>
<sequence length="188" mass="21514">MRFVFFAVLLLLAGCGSVPHSINNACAVFEQRDGLFDNWQRAAEKSSRRYGVPVSVLMATIYVESGFKHNARPPRRWILGIIPWKRPSSAYGYSQALNGTWSRYKRETGHYFAKRSDFDDAVDFVGWYHRKTHLRNGIALNDPYRLYLAYHDGNEAYAKGRISGAARSAAKRFANITYTYARQLRSCS</sequence>
<gene>
    <name evidence="3" type="ORF">Q4481_00060</name>
</gene>
<evidence type="ECO:0000256" key="1">
    <source>
        <dbReference type="SAM" id="SignalP"/>
    </source>
</evidence>
<dbReference type="PROSITE" id="PS51257">
    <property type="entry name" value="PROKAR_LIPOPROTEIN"/>
    <property type="match status" value="1"/>
</dbReference>
<evidence type="ECO:0000313" key="3">
    <source>
        <dbReference type="EMBL" id="MDO6962325.1"/>
    </source>
</evidence>
<protein>
    <submittedName>
        <fullName evidence="3">Transglycosylase SLT domain-containing protein</fullName>
    </submittedName>
</protein>
<evidence type="ECO:0000259" key="2">
    <source>
        <dbReference type="Pfam" id="PF19489"/>
    </source>
</evidence>
<reference evidence="3" key="2">
    <citation type="submission" date="2023-07" db="EMBL/GenBank/DDBJ databases">
        <authorList>
            <person name="Shen H."/>
        </authorList>
    </citation>
    <scope>NUCLEOTIDE SEQUENCE</scope>
    <source>
        <strain evidence="3">TNR-22</strain>
    </source>
</reference>
<keyword evidence="4" id="KW-1185">Reference proteome</keyword>
<dbReference type="Proteomes" id="UP001174932">
    <property type="component" value="Unassembled WGS sequence"/>
</dbReference>
<keyword evidence="1" id="KW-0732">Signal</keyword>
<dbReference type="RefSeq" id="WP_304374105.1">
    <property type="nucleotide sequence ID" value="NZ_JAUOZU010000001.1"/>
</dbReference>
<organism evidence="3 4">
    <name type="scientific">Rhizobium alvei</name>
    <dbReference type="NCBI Taxonomy" id="1132659"/>
    <lineage>
        <taxon>Bacteria</taxon>
        <taxon>Pseudomonadati</taxon>
        <taxon>Pseudomonadota</taxon>
        <taxon>Alphaproteobacteria</taxon>
        <taxon>Hyphomicrobiales</taxon>
        <taxon>Rhizobiaceae</taxon>
        <taxon>Rhizobium/Agrobacterium group</taxon>
        <taxon>Rhizobium</taxon>
    </lineage>
</organism>
<comment type="caution">
    <text evidence="3">The sequence shown here is derived from an EMBL/GenBank/DDBJ whole genome shotgun (WGS) entry which is preliminary data.</text>
</comment>
<dbReference type="SUPFAM" id="SSF53955">
    <property type="entry name" value="Lysozyme-like"/>
    <property type="match status" value="1"/>
</dbReference>
<evidence type="ECO:0000313" key="4">
    <source>
        <dbReference type="Proteomes" id="UP001174932"/>
    </source>
</evidence>
<accession>A0ABT8YF00</accession>
<dbReference type="CDD" id="cd00442">
    <property type="entry name" value="Lyz-like"/>
    <property type="match status" value="1"/>
</dbReference>
<dbReference type="Gene3D" id="1.10.530.10">
    <property type="match status" value="1"/>
</dbReference>
<feature type="signal peptide" evidence="1">
    <location>
        <begin position="1"/>
        <end position="20"/>
    </location>
</feature>
<dbReference type="Pfam" id="PF19489">
    <property type="entry name" value="SLT_4"/>
    <property type="match status" value="1"/>
</dbReference>
<name>A0ABT8YF00_9HYPH</name>
<feature type="domain" description="Transglycosylase SLT" evidence="2">
    <location>
        <begin position="4"/>
        <end position="187"/>
    </location>
</feature>
<dbReference type="InterPro" id="IPR045795">
    <property type="entry name" value="SLT_4"/>
</dbReference>
<proteinExistence type="predicted"/>